<feature type="signal peptide" evidence="2">
    <location>
        <begin position="1"/>
        <end position="23"/>
    </location>
</feature>
<dbReference type="EMBL" id="CP009416">
    <property type="protein sequence ID" value="AJD90340.1"/>
    <property type="molecule type" value="Genomic_DNA"/>
</dbReference>
<evidence type="ECO:0000313" key="4">
    <source>
        <dbReference type="EMBL" id="AJD90340.1"/>
    </source>
</evidence>
<dbReference type="Pfam" id="PF07563">
    <property type="entry name" value="DUF1541"/>
    <property type="match status" value="2"/>
</dbReference>
<sequence>MKKYSYLTAASVMSAVVVMSGCAGTEESTENEIVETAEDGSSTPQPNEAFSDIDVSGDGEIPDGLETAEDPAFAEGDTVTINASHFGGMEGAEGTIVGAYTSNAYSISYEPSDGGDMVEDYQWIIDEETRAGALETPYAEGDEVEITTDRVEGMFGVMVEIQSVQEDATIYMVDFSLTDSEDTVLNYKWLAEDELSAD</sequence>
<dbReference type="PROSITE" id="PS51257">
    <property type="entry name" value="PROKAR_LIPOPROTEIN"/>
    <property type="match status" value="1"/>
</dbReference>
<dbReference type="AlphaFoldDB" id="A0A0B5AJ32"/>
<evidence type="ECO:0000256" key="2">
    <source>
        <dbReference type="SAM" id="SignalP"/>
    </source>
</evidence>
<evidence type="ECO:0000256" key="1">
    <source>
        <dbReference type="SAM" id="MobiDB-lite"/>
    </source>
</evidence>
<dbReference type="Gene3D" id="2.30.30.1210">
    <property type="entry name" value="Domain of unknown function DUF1541"/>
    <property type="match status" value="1"/>
</dbReference>
<dbReference type="InterPro" id="IPR011438">
    <property type="entry name" value="DUF1541"/>
</dbReference>
<protein>
    <recommendedName>
        <fullName evidence="3">DUF1541 domain-containing protein</fullName>
    </recommendedName>
</protein>
<evidence type="ECO:0000259" key="3">
    <source>
        <dbReference type="Pfam" id="PF07563"/>
    </source>
</evidence>
<dbReference type="HOGENOM" id="CLU_105728_0_0_9"/>
<name>A0A0B5AJ32_9BACL</name>
<feature type="domain" description="DUF1541" evidence="3">
    <location>
        <begin position="76"/>
        <end position="125"/>
    </location>
</feature>
<dbReference type="OrthoDB" id="1701949at2"/>
<feature type="chain" id="PRO_5039671783" description="DUF1541 domain-containing protein" evidence="2">
    <location>
        <begin position="24"/>
        <end position="198"/>
    </location>
</feature>
<dbReference type="KEGG" id="jeo:JMA_10230"/>
<keyword evidence="2" id="KW-0732">Signal</keyword>
<gene>
    <name evidence="4" type="ORF">JMA_10230</name>
</gene>
<dbReference type="BioCyc" id="JESP1508404:G14D9-10255-MONOMER"/>
<feature type="compositionally biased region" description="Polar residues" evidence="1">
    <location>
        <begin position="39"/>
        <end position="48"/>
    </location>
</feature>
<accession>A0A0B5AJ32</accession>
<keyword evidence="5" id="KW-1185">Reference proteome</keyword>
<feature type="compositionally biased region" description="Acidic residues" evidence="1">
    <location>
        <begin position="55"/>
        <end position="69"/>
    </location>
</feature>
<feature type="region of interest" description="Disordered" evidence="1">
    <location>
        <begin position="36"/>
        <end position="69"/>
    </location>
</feature>
<dbReference type="STRING" id="1508404.JMA_10230"/>
<proteinExistence type="predicted"/>
<evidence type="ECO:0000313" key="5">
    <source>
        <dbReference type="Proteomes" id="UP000031449"/>
    </source>
</evidence>
<feature type="domain" description="DUF1541" evidence="3">
    <location>
        <begin position="141"/>
        <end position="190"/>
    </location>
</feature>
<reference evidence="4 5" key="1">
    <citation type="submission" date="2014-08" db="EMBL/GenBank/DDBJ databases">
        <title>Complete genome of a marine bacteria Jeotgalibacillus malaysiensis.</title>
        <authorList>
            <person name="Yaakop A.S."/>
            <person name="Chan K.-G."/>
            <person name="Goh K.M."/>
        </authorList>
    </citation>
    <scope>NUCLEOTIDE SEQUENCE [LARGE SCALE GENOMIC DNA]</scope>
    <source>
        <strain evidence="4 5">D5</strain>
    </source>
</reference>
<organism evidence="4 5">
    <name type="scientific">Jeotgalibacillus malaysiensis</name>
    <dbReference type="NCBI Taxonomy" id="1508404"/>
    <lineage>
        <taxon>Bacteria</taxon>
        <taxon>Bacillati</taxon>
        <taxon>Bacillota</taxon>
        <taxon>Bacilli</taxon>
        <taxon>Bacillales</taxon>
        <taxon>Caryophanaceae</taxon>
        <taxon>Jeotgalibacillus</taxon>
    </lineage>
</organism>
<dbReference type="Proteomes" id="UP000031449">
    <property type="component" value="Chromosome"/>
</dbReference>